<sequence>MGPTSISDSHDRRLKVAITTISATSAHKESNQPSFSLYQTKETNPLKPRTQLPSHHQRTEPIKLNPTILVTTQ</sequence>
<dbReference type="HOGENOM" id="CLU_2709395_0_0_1"/>
<dbReference type="Proteomes" id="UP000006729">
    <property type="component" value="Chromosome 10"/>
</dbReference>
<keyword evidence="3" id="KW-1185">Reference proteome</keyword>
<evidence type="ECO:0000313" key="3">
    <source>
        <dbReference type="Proteomes" id="UP000006729"/>
    </source>
</evidence>
<evidence type="ECO:0000313" key="2">
    <source>
        <dbReference type="EMBL" id="PNT14494.1"/>
    </source>
</evidence>
<gene>
    <name evidence="2" type="ORF">POPTR_010G034100</name>
</gene>
<dbReference type="AlphaFoldDB" id="U5G129"/>
<proteinExistence type="predicted"/>
<feature type="compositionally biased region" description="Polar residues" evidence="1">
    <location>
        <begin position="25"/>
        <end position="43"/>
    </location>
</feature>
<protein>
    <submittedName>
        <fullName evidence="2">Uncharacterized protein</fullName>
    </submittedName>
</protein>
<organism evidence="2 3">
    <name type="scientific">Populus trichocarpa</name>
    <name type="common">Western balsam poplar</name>
    <name type="synonym">Populus balsamifera subsp. trichocarpa</name>
    <dbReference type="NCBI Taxonomy" id="3694"/>
    <lineage>
        <taxon>Eukaryota</taxon>
        <taxon>Viridiplantae</taxon>
        <taxon>Streptophyta</taxon>
        <taxon>Embryophyta</taxon>
        <taxon>Tracheophyta</taxon>
        <taxon>Spermatophyta</taxon>
        <taxon>Magnoliopsida</taxon>
        <taxon>eudicotyledons</taxon>
        <taxon>Gunneridae</taxon>
        <taxon>Pentapetalae</taxon>
        <taxon>rosids</taxon>
        <taxon>fabids</taxon>
        <taxon>Malpighiales</taxon>
        <taxon>Salicaceae</taxon>
        <taxon>Saliceae</taxon>
        <taxon>Populus</taxon>
    </lineage>
</organism>
<evidence type="ECO:0000256" key="1">
    <source>
        <dbReference type="SAM" id="MobiDB-lite"/>
    </source>
</evidence>
<accession>U5G129</accession>
<name>U5G129_POPTR</name>
<reference evidence="2 3" key="1">
    <citation type="journal article" date="2006" name="Science">
        <title>The genome of black cottonwood, Populus trichocarpa (Torr. &amp; Gray).</title>
        <authorList>
            <person name="Tuskan G.A."/>
            <person name="Difazio S."/>
            <person name="Jansson S."/>
            <person name="Bohlmann J."/>
            <person name="Grigoriev I."/>
            <person name="Hellsten U."/>
            <person name="Putnam N."/>
            <person name="Ralph S."/>
            <person name="Rombauts S."/>
            <person name="Salamov A."/>
            <person name="Schein J."/>
            <person name="Sterck L."/>
            <person name="Aerts A."/>
            <person name="Bhalerao R.R."/>
            <person name="Bhalerao R.P."/>
            <person name="Blaudez D."/>
            <person name="Boerjan W."/>
            <person name="Brun A."/>
            <person name="Brunner A."/>
            <person name="Busov V."/>
            <person name="Campbell M."/>
            <person name="Carlson J."/>
            <person name="Chalot M."/>
            <person name="Chapman J."/>
            <person name="Chen G.L."/>
            <person name="Cooper D."/>
            <person name="Coutinho P.M."/>
            <person name="Couturier J."/>
            <person name="Covert S."/>
            <person name="Cronk Q."/>
            <person name="Cunningham R."/>
            <person name="Davis J."/>
            <person name="Degroeve S."/>
            <person name="Dejardin A."/>
            <person name="Depamphilis C."/>
            <person name="Detter J."/>
            <person name="Dirks B."/>
            <person name="Dubchak I."/>
            <person name="Duplessis S."/>
            <person name="Ehlting J."/>
            <person name="Ellis B."/>
            <person name="Gendler K."/>
            <person name="Goodstein D."/>
            <person name="Gribskov M."/>
            <person name="Grimwood J."/>
            <person name="Groover A."/>
            <person name="Gunter L."/>
            <person name="Hamberger B."/>
            <person name="Heinze B."/>
            <person name="Helariutta Y."/>
            <person name="Henrissat B."/>
            <person name="Holligan D."/>
            <person name="Holt R."/>
            <person name="Huang W."/>
            <person name="Islam-Faridi N."/>
            <person name="Jones S."/>
            <person name="Jones-Rhoades M."/>
            <person name="Jorgensen R."/>
            <person name="Joshi C."/>
            <person name="Kangasjarvi J."/>
            <person name="Karlsson J."/>
            <person name="Kelleher C."/>
            <person name="Kirkpatrick R."/>
            <person name="Kirst M."/>
            <person name="Kohler A."/>
            <person name="Kalluri U."/>
            <person name="Larimer F."/>
            <person name="Leebens-Mack J."/>
            <person name="Leple J.C."/>
            <person name="Locascio P."/>
            <person name="Lou Y."/>
            <person name="Lucas S."/>
            <person name="Martin F."/>
            <person name="Montanini B."/>
            <person name="Napoli C."/>
            <person name="Nelson D.R."/>
            <person name="Nelson C."/>
            <person name="Nieminen K."/>
            <person name="Nilsson O."/>
            <person name="Pereda V."/>
            <person name="Peter G."/>
            <person name="Philippe R."/>
            <person name="Pilate G."/>
            <person name="Poliakov A."/>
            <person name="Razumovskaya J."/>
            <person name="Richardson P."/>
            <person name="Rinaldi C."/>
            <person name="Ritland K."/>
            <person name="Rouze P."/>
            <person name="Ryaboy D."/>
            <person name="Schmutz J."/>
            <person name="Schrader J."/>
            <person name="Segerman B."/>
            <person name="Shin H."/>
            <person name="Siddiqui A."/>
            <person name="Sterky F."/>
            <person name="Terry A."/>
            <person name="Tsai C.J."/>
            <person name="Uberbacher E."/>
            <person name="Unneberg P."/>
            <person name="Vahala J."/>
            <person name="Wall K."/>
            <person name="Wessler S."/>
            <person name="Yang G."/>
            <person name="Yin T."/>
            <person name="Douglas C."/>
            <person name="Marra M."/>
            <person name="Sandberg G."/>
            <person name="Van de Peer Y."/>
            <person name="Rokhsar D."/>
        </authorList>
    </citation>
    <scope>NUCLEOTIDE SEQUENCE [LARGE SCALE GENOMIC DNA]</scope>
    <source>
        <strain evidence="3">cv. Nisqually</strain>
    </source>
</reference>
<dbReference type="EMBL" id="CM009299">
    <property type="protein sequence ID" value="PNT14494.1"/>
    <property type="molecule type" value="Genomic_DNA"/>
</dbReference>
<feature type="region of interest" description="Disordered" evidence="1">
    <location>
        <begin position="25"/>
        <end position="73"/>
    </location>
</feature>
<dbReference type="InParanoid" id="U5G129"/>